<keyword evidence="3" id="KW-1003">Cell membrane</keyword>
<keyword evidence="2" id="KW-0813">Transport</keyword>
<proteinExistence type="predicted"/>
<feature type="transmembrane region" description="Helical" evidence="7">
    <location>
        <begin position="425"/>
        <end position="444"/>
    </location>
</feature>
<feature type="transmembrane region" description="Helical" evidence="7">
    <location>
        <begin position="347"/>
        <end position="369"/>
    </location>
</feature>
<evidence type="ECO:0000256" key="7">
    <source>
        <dbReference type="SAM" id="Phobius"/>
    </source>
</evidence>
<protein>
    <recommendedName>
        <fullName evidence="10">Fusaric acid resistance protein</fullName>
    </recommendedName>
</protein>
<evidence type="ECO:0000256" key="3">
    <source>
        <dbReference type="ARBA" id="ARBA00022475"/>
    </source>
</evidence>
<feature type="transmembrane region" description="Helical" evidence="7">
    <location>
        <begin position="85"/>
        <end position="103"/>
    </location>
</feature>
<dbReference type="PANTHER" id="PTHR30509:SF9">
    <property type="entry name" value="MULTIDRUG RESISTANCE PROTEIN MDTO"/>
    <property type="match status" value="1"/>
</dbReference>
<dbReference type="AlphaFoldDB" id="A0A1U9KUM1"/>
<evidence type="ECO:0000256" key="1">
    <source>
        <dbReference type="ARBA" id="ARBA00004651"/>
    </source>
</evidence>
<keyword evidence="5 7" id="KW-1133">Transmembrane helix</keyword>
<dbReference type="Pfam" id="PF04632">
    <property type="entry name" value="FUSC"/>
    <property type="match status" value="1"/>
</dbReference>
<evidence type="ECO:0000313" key="9">
    <source>
        <dbReference type="Proteomes" id="UP000188604"/>
    </source>
</evidence>
<dbReference type="Proteomes" id="UP000188604">
    <property type="component" value="Chromosome"/>
</dbReference>
<keyword evidence="6 7" id="KW-0472">Membrane</keyword>
<sequence length="670" mass="73023">MPPGAFPPGWISFSLRTWLALVLALAAAFWAQIDAPAGAGVSVMILAQPFRGQALSKALYRLLGTAAGVVASVLLAAAFGQDRPLFLGGVALWLAFCAFIGTLERDFRSYGALLAGYTVALVALNNIDGPQNVFDVAMARASAIGIGVASIAVVNSLTGAPQVWRKLVMSMDALAQRIRMMGEATLRGEGSHDGWETTGLAAEILSLLTQISYARLEIDRARLRLAGGRLGIVGMLSVLTASRAVSMILARHEISDLVQRHVRLWHARPAVQIAREDILRALMRDIVQEKPDYVPSAHDAYFLERSATLISNNAHIEAGMNTLRDAVPAGDALRLAQLSRELDYTTALINAGRVLIGFSLAAAFCIVVGQPDDHTALSQTALTLTLASTAVDTAQFGMGAMIGIPMAVLVAMWLNFWILPHVSDMLTLAVVFLPQTIFACLLLMNARTATIGFNYGVFFLVILGLGNHHSYDPMAFLTRNIFYLLSAVISFVTLVLLLPPHPKRQRLRMAVLIGRDFEKQAAGRGDRVGPGLLSRKYDRLSQALAWSRRMQGQGMAPRRVFDRLVGLEDFASTLARTRLYLDEAENVAALRPDATQARRVLFTADFVRLQAELPAYVQKFLHHMQADLPEDARIRALTCAAGLQAVIETLGRNRVILRRYGLVRKRNALS</sequence>
<feature type="transmembrane region" description="Helical" evidence="7">
    <location>
        <begin position="451"/>
        <end position="469"/>
    </location>
</feature>
<name>A0A1U9KUM1_9PROT</name>
<dbReference type="STRING" id="320497.A0U93_13795"/>
<feature type="transmembrane region" description="Helical" evidence="7">
    <location>
        <begin position="481"/>
        <end position="499"/>
    </location>
</feature>
<dbReference type="GO" id="GO:0022857">
    <property type="term" value="F:transmembrane transporter activity"/>
    <property type="evidence" value="ECO:0007669"/>
    <property type="project" value="InterPro"/>
</dbReference>
<evidence type="ECO:0008006" key="10">
    <source>
        <dbReference type="Google" id="ProtNLM"/>
    </source>
</evidence>
<reference evidence="8 9" key="1">
    <citation type="submission" date="2016-03" db="EMBL/GenBank/DDBJ databases">
        <title>Acetic acid bacteria sequencing.</title>
        <authorList>
            <person name="Brandt J."/>
            <person name="Jakob F."/>
            <person name="Vogel R.F."/>
        </authorList>
    </citation>
    <scope>NUCLEOTIDE SEQUENCE [LARGE SCALE GENOMIC DNA]</scope>
    <source>
        <strain evidence="8 9">NBRC 101099</strain>
    </source>
</reference>
<dbReference type="KEGG" id="nch:A0U93_13795"/>
<feature type="transmembrane region" description="Helical" evidence="7">
    <location>
        <begin position="396"/>
        <end position="419"/>
    </location>
</feature>
<dbReference type="PANTHER" id="PTHR30509">
    <property type="entry name" value="P-HYDROXYBENZOIC ACID EFFLUX PUMP SUBUNIT-RELATED"/>
    <property type="match status" value="1"/>
</dbReference>
<keyword evidence="9" id="KW-1185">Reference proteome</keyword>
<dbReference type="EMBL" id="CP014691">
    <property type="protein sequence ID" value="AQS89548.1"/>
    <property type="molecule type" value="Genomic_DNA"/>
</dbReference>
<feature type="transmembrane region" description="Helical" evidence="7">
    <location>
        <begin position="139"/>
        <end position="160"/>
    </location>
</feature>
<evidence type="ECO:0000256" key="4">
    <source>
        <dbReference type="ARBA" id="ARBA00022692"/>
    </source>
</evidence>
<dbReference type="InterPro" id="IPR006726">
    <property type="entry name" value="PHBA_efflux_AaeB/fusaric-R"/>
</dbReference>
<dbReference type="GO" id="GO:0005886">
    <property type="term" value="C:plasma membrane"/>
    <property type="evidence" value="ECO:0007669"/>
    <property type="project" value="UniProtKB-SubCell"/>
</dbReference>
<evidence type="ECO:0000256" key="6">
    <source>
        <dbReference type="ARBA" id="ARBA00023136"/>
    </source>
</evidence>
<feature type="transmembrane region" description="Helical" evidence="7">
    <location>
        <begin position="20"/>
        <end position="47"/>
    </location>
</feature>
<comment type="subcellular location">
    <subcellularLocation>
        <location evidence="1">Cell membrane</location>
        <topology evidence="1">Multi-pass membrane protein</topology>
    </subcellularLocation>
</comment>
<gene>
    <name evidence="8" type="ORF">A0U93_13795</name>
</gene>
<evidence type="ECO:0000256" key="2">
    <source>
        <dbReference type="ARBA" id="ARBA00022448"/>
    </source>
</evidence>
<keyword evidence="4 7" id="KW-0812">Transmembrane</keyword>
<feature type="transmembrane region" description="Helical" evidence="7">
    <location>
        <begin position="110"/>
        <end position="127"/>
    </location>
</feature>
<accession>A0A1U9KUM1</accession>
<organism evidence="8 9">
    <name type="scientific">Neoasaia chiangmaiensis</name>
    <dbReference type="NCBI Taxonomy" id="320497"/>
    <lineage>
        <taxon>Bacteria</taxon>
        <taxon>Pseudomonadati</taxon>
        <taxon>Pseudomonadota</taxon>
        <taxon>Alphaproteobacteria</taxon>
        <taxon>Acetobacterales</taxon>
        <taxon>Acetobacteraceae</taxon>
        <taxon>Neoasaia</taxon>
    </lineage>
</organism>
<feature type="transmembrane region" description="Helical" evidence="7">
    <location>
        <begin position="59"/>
        <end position="79"/>
    </location>
</feature>
<evidence type="ECO:0000256" key="5">
    <source>
        <dbReference type="ARBA" id="ARBA00022989"/>
    </source>
</evidence>
<evidence type="ECO:0000313" key="8">
    <source>
        <dbReference type="EMBL" id="AQS89548.1"/>
    </source>
</evidence>